<dbReference type="Pfam" id="PF13966">
    <property type="entry name" value="zf-RVT"/>
    <property type="match status" value="1"/>
</dbReference>
<dbReference type="InterPro" id="IPR026960">
    <property type="entry name" value="RVT-Znf"/>
</dbReference>
<accession>A0A7N2RED9</accession>
<dbReference type="SUPFAM" id="SSF53098">
    <property type="entry name" value="Ribonuclease H-like"/>
    <property type="match status" value="1"/>
</dbReference>
<evidence type="ECO:0000313" key="4">
    <source>
        <dbReference type="Proteomes" id="UP000594261"/>
    </source>
</evidence>
<dbReference type="Proteomes" id="UP000594261">
    <property type="component" value="Chromosome 12"/>
</dbReference>
<dbReference type="AlphaFoldDB" id="A0A7N2RED9"/>
<dbReference type="Gramene" id="QL12p015728:mrna">
    <property type="protein sequence ID" value="QL12p015728:mrna:CDS:1"/>
    <property type="gene ID" value="QL12p015728"/>
</dbReference>
<keyword evidence="4" id="KW-1185">Reference proteome</keyword>
<dbReference type="EMBL" id="LRBV02000012">
    <property type="status" value="NOT_ANNOTATED_CDS"/>
    <property type="molecule type" value="Genomic_DNA"/>
</dbReference>
<reference evidence="3" key="2">
    <citation type="submission" date="2021-01" db="UniProtKB">
        <authorList>
            <consortium name="EnsemblPlants"/>
        </authorList>
    </citation>
    <scope>IDENTIFICATION</scope>
</reference>
<dbReference type="Pfam" id="PF13456">
    <property type="entry name" value="RVT_3"/>
    <property type="match status" value="1"/>
</dbReference>
<evidence type="ECO:0000259" key="1">
    <source>
        <dbReference type="Pfam" id="PF13456"/>
    </source>
</evidence>
<dbReference type="InterPro" id="IPR002156">
    <property type="entry name" value="RNaseH_domain"/>
</dbReference>
<feature type="domain" description="Reverse transcriptase zinc-binding" evidence="2">
    <location>
        <begin position="14"/>
        <end position="85"/>
    </location>
</feature>
<feature type="domain" description="RNase H type-1" evidence="1">
    <location>
        <begin position="183"/>
        <end position="305"/>
    </location>
</feature>
<dbReference type="PANTHER" id="PTHR47074:SF48">
    <property type="entry name" value="POLYNUCLEOTIDYL TRANSFERASE, RIBONUCLEASE H-LIKE SUPERFAMILY PROTEIN"/>
    <property type="match status" value="1"/>
</dbReference>
<dbReference type="EnsemblPlants" id="QL12p015728:mrna">
    <property type="protein sequence ID" value="QL12p015728:mrna:CDS:1"/>
    <property type="gene ID" value="QL12p015728"/>
</dbReference>
<name>A0A7N2RED9_QUELO</name>
<dbReference type="GO" id="GO:0004523">
    <property type="term" value="F:RNA-DNA hybrid ribonuclease activity"/>
    <property type="evidence" value="ECO:0007669"/>
    <property type="project" value="InterPro"/>
</dbReference>
<organism evidence="3 4">
    <name type="scientific">Quercus lobata</name>
    <name type="common">Valley oak</name>
    <dbReference type="NCBI Taxonomy" id="97700"/>
    <lineage>
        <taxon>Eukaryota</taxon>
        <taxon>Viridiplantae</taxon>
        <taxon>Streptophyta</taxon>
        <taxon>Embryophyta</taxon>
        <taxon>Tracheophyta</taxon>
        <taxon>Spermatophyta</taxon>
        <taxon>Magnoliopsida</taxon>
        <taxon>eudicotyledons</taxon>
        <taxon>Gunneridae</taxon>
        <taxon>Pentapetalae</taxon>
        <taxon>rosids</taxon>
        <taxon>fabids</taxon>
        <taxon>Fagales</taxon>
        <taxon>Fagaceae</taxon>
        <taxon>Quercus</taxon>
    </lineage>
</organism>
<dbReference type="InParanoid" id="A0A7N2RED9"/>
<protein>
    <recommendedName>
        <fullName evidence="5">Reverse transcriptase zinc-binding domain-containing protein</fullName>
    </recommendedName>
</protein>
<dbReference type="InterPro" id="IPR036397">
    <property type="entry name" value="RNaseH_sf"/>
</dbReference>
<proteinExistence type="predicted"/>
<dbReference type="InterPro" id="IPR044730">
    <property type="entry name" value="RNase_H-like_dom_plant"/>
</dbReference>
<dbReference type="InterPro" id="IPR012337">
    <property type="entry name" value="RNaseH-like_sf"/>
</dbReference>
<evidence type="ECO:0000259" key="2">
    <source>
        <dbReference type="Pfam" id="PF13966"/>
    </source>
</evidence>
<reference evidence="3 4" key="1">
    <citation type="journal article" date="2016" name="G3 (Bethesda)">
        <title>First Draft Assembly and Annotation of the Genome of a California Endemic Oak Quercus lobata Nee (Fagaceae).</title>
        <authorList>
            <person name="Sork V.L."/>
            <person name="Fitz-Gibbon S.T."/>
            <person name="Puiu D."/>
            <person name="Crepeau M."/>
            <person name="Gugger P.F."/>
            <person name="Sherman R."/>
            <person name="Stevens K."/>
            <person name="Langley C.H."/>
            <person name="Pellegrini M."/>
            <person name="Salzberg S.L."/>
        </authorList>
    </citation>
    <scope>NUCLEOTIDE SEQUENCE [LARGE SCALE GENOMIC DNA]</scope>
    <source>
        <strain evidence="3 4">cv. SW786</strain>
    </source>
</reference>
<dbReference type="CDD" id="cd06222">
    <property type="entry name" value="RNase_H_like"/>
    <property type="match status" value="1"/>
</dbReference>
<dbReference type="InterPro" id="IPR052929">
    <property type="entry name" value="RNase_H-like_EbsB-rel"/>
</dbReference>
<dbReference type="PANTHER" id="PTHR47074">
    <property type="entry name" value="BNAC02G40300D PROTEIN"/>
    <property type="match status" value="1"/>
</dbReference>
<sequence length="336" mass="38038">METVVSVPGPSNPNAHSQFWRQLWSLKVPNKIRHFLWRASNDSQPTKRNLQKRNILLESTCERCGDNTEDTIHALWGCPMVKGTWWELEQCRAFLWEKFKCFRDLLQGVFAQNNSRMAELFAYIGWSIWHNRNARKFGMELIYTDAVQRLPEFHSAQDPPLTQEVATYPTHWLPPPPGFYKINYDGATFQDVAAAGLGVVAGDSDSRVIAALSERISLPPTVEALEALACRKAVAFVTDLDIQDAVFEGDSETIYKHLSSDQPSMAAIGHLVDEARKLAATLRSYQFSHVKRNGNIVAADKLAKLAKTLYEPTIWVEDIHRDVATLVVSDRSFLSY</sequence>
<evidence type="ECO:0008006" key="5">
    <source>
        <dbReference type="Google" id="ProtNLM"/>
    </source>
</evidence>
<dbReference type="GO" id="GO:0003676">
    <property type="term" value="F:nucleic acid binding"/>
    <property type="evidence" value="ECO:0007669"/>
    <property type="project" value="InterPro"/>
</dbReference>
<evidence type="ECO:0000313" key="3">
    <source>
        <dbReference type="EnsemblPlants" id="QL12p015728:mrna:CDS:1"/>
    </source>
</evidence>
<dbReference type="Gene3D" id="3.30.420.10">
    <property type="entry name" value="Ribonuclease H-like superfamily/Ribonuclease H"/>
    <property type="match status" value="1"/>
</dbReference>